<dbReference type="AlphaFoldDB" id="A0A1B6FS20"/>
<feature type="non-terminal residue" evidence="1">
    <location>
        <position position="1"/>
    </location>
</feature>
<gene>
    <name evidence="1" type="ORF">g.4383</name>
</gene>
<accession>A0A1B6FS20</accession>
<feature type="non-terminal residue" evidence="1">
    <location>
        <position position="111"/>
    </location>
</feature>
<sequence>SQFLSNDNNKGRLISMLSEKLVQQGFEVRQALEDADTLIVNTAIQMAENFAKVIIIGEDTDLLIILTAKAPNSSNLYLMKPGKGPSQNMFYSPRYFNFSSPVKENILFLHA</sequence>
<dbReference type="EMBL" id="GECZ01016810">
    <property type="protein sequence ID" value="JAS52959.1"/>
    <property type="molecule type" value="Transcribed_RNA"/>
</dbReference>
<reference evidence="1" key="1">
    <citation type="submission" date="2015-11" db="EMBL/GenBank/DDBJ databases">
        <title>De novo transcriptome assembly of four potential Pierce s Disease insect vectors from Arizona vineyards.</title>
        <authorList>
            <person name="Tassone E.E."/>
        </authorList>
    </citation>
    <scope>NUCLEOTIDE SEQUENCE</scope>
</reference>
<proteinExistence type="predicted"/>
<evidence type="ECO:0008006" key="2">
    <source>
        <dbReference type="Google" id="ProtNLM"/>
    </source>
</evidence>
<organism evidence="1">
    <name type="scientific">Cuerna arida</name>
    <dbReference type="NCBI Taxonomy" id="1464854"/>
    <lineage>
        <taxon>Eukaryota</taxon>
        <taxon>Metazoa</taxon>
        <taxon>Ecdysozoa</taxon>
        <taxon>Arthropoda</taxon>
        <taxon>Hexapoda</taxon>
        <taxon>Insecta</taxon>
        <taxon>Pterygota</taxon>
        <taxon>Neoptera</taxon>
        <taxon>Paraneoptera</taxon>
        <taxon>Hemiptera</taxon>
        <taxon>Auchenorrhyncha</taxon>
        <taxon>Membracoidea</taxon>
        <taxon>Cicadellidae</taxon>
        <taxon>Cicadellinae</taxon>
        <taxon>Proconiini</taxon>
        <taxon>Cuerna</taxon>
    </lineage>
</organism>
<evidence type="ECO:0000313" key="1">
    <source>
        <dbReference type="EMBL" id="JAS52959.1"/>
    </source>
</evidence>
<protein>
    <recommendedName>
        <fullName evidence="2">NYN domain-containing protein</fullName>
    </recommendedName>
</protein>
<name>A0A1B6FS20_9HEMI</name>